<feature type="transmembrane region" description="Helical" evidence="1">
    <location>
        <begin position="317"/>
        <end position="336"/>
    </location>
</feature>
<dbReference type="EMBL" id="CP136137">
    <property type="protein sequence ID" value="WYY07740.1"/>
    <property type="molecule type" value="Genomic_DNA"/>
</dbReference>
<feature type="transmembrane region" description="Helical" evidence="1">
    <location>
        <begin position="136"/>
        <end position="156"/>
    </location>
</feature>
<evidence type="ECO:0000313" key="2">
    <source>
        <dbReference type="EMBL" id="WYY07740.1"/>
    </source>
</evidence>
<proteinExistence type="predicted"/>
<organism evidence="2 3">
    <name type="scientific">Gordonia hydrophobica</name>
    <dbReference type="NCBI Taxonomy" id="40516"/>
    <lineage>
        <taxon>Bacteria</taxon>
        <taxon>Bacillati</taxon>
        <taxon>Actinomycetota</taxon>
        <taxon>Actinomycetes</taxon>
        <taxon>Mycobacteriales</taxon>
        <taxon>Gordoniaceae</taxon>
        <taxon>Gordonia</taxon>
    </lineage>
</organism>
<feature type="transmembrane region" description="Helical" evidence="1">
    <location>
        <begin position="25"/>
        <end position="48"/>
    </location>
</feature>
<keyword evidence="3" id="KW-1185">Reference proteome</keyword>
<feature type="transmembrane region" description="Helical" evidence="1">
    <location>
        <begin position="187"/>
        <end position="210"/>
    </location>
</feature>
<feature type="transmembrane region" description="Helical" evidence="1">
    <location>
        <begin position="342"/>
        <end position="371"/>
    </location>
</feature>
<gene>
    <name evidence="2" type="ORF">RVF87_01225</name>
</gene>
<protein>
    <recommendedName>
        <fullName evidence="4">NnrS family protein</fullName>
    </recommendedName>
</protein>
<keyword evidence="1" id="KW-0812">Transmembrane</keyword>
<evidence type="ECO:0000313" key="3">
    <source>
        <dbReference type="Proteomes" id="UP001479933"/>
    </source>
</evidence>
<keyword evidence="1" id="KW-1133">Transmembrane helix</keyword>
<accession>A0ABZ2U218</accession>
<feature type="transmembrane region" description="Helical" evidence="1">
    <location>
        <begin position="253"/>
        <end position="272"/>
    </location>
</feature>
<name>A0ABZ2U218_9ACTN</name>
<evidence type="ECO:0000256" key="1">
    <source>
        <dbReference type="SAM" id="Phobius"/>
    </source>
</evidence>
<feature type="transmembrane region" description="Helical" evidence="1">
    <location>
        <begin position="60"/>
        <end position="76"/>
    </location>
</feature>
<feature type="transmembrane region" description="Helical" evidence="1">
    <location>
        <begin position="109"/>
        <end position="129"/>
    </location>
</feature>
<reference evidence="2 3" key="1">
    <citation type="journal article" date="2023" name="Virus Evol.">
        <title>Computational host range prediction-The good, the bad, and the ugly.</title>
        <authorList>
            <person name="Howell A.A."/>
            <person name="Versoza C.J."/>
            <person name="Pfeifer S.P."/>
        </authorList>
    </citation>
    <scope>NUCLEOTIDE SEQUENCE [LARGE SCALE GENOMIC DNA]</scope>
    <source>
        <strain evidence="2 3">1610/1b</strain>
    </source>
</reference>
<dbReference type="RefSeq" id="WP_244885347.1">
    <property type="nucleotide sequence ID" value="NZ_CP136137.1"/>
</dbReference>
<evidence type="ECO:0008006" key="4">
    <source>
        <dbReference type="Google" id="ProtNLM"/>
    </source>
</evidence>
<feature type="transmembrane region" description="Helical" evidence="1">
    <location>
        <begin position="216"/>
        <end position="233"/>
    </location>
</feature>
<feature type="transmembrane region" description="Helical" evidence="1">
    <location>
        <begin position="284"/>
        <end position="305"/>
    </location>
</feature>
<sequence length="385" mass="38977">MPSATAVGAPAMSPRAVADSARLRLLLLIPGGFALLVGVDAALLLLGVGAPVTMSRWADVHGVLMVYGFVGTVVALERSVALGKLWGYAAPAGLGLGGVALVLAPHHAVGGAVIAAGSAVLVALYVPLWRRNAATAVLVQGCGAVLAFGGALMYAAGVPVPWILPWLGGFLILTIGGERLELARVAFVAPAVEAIALAATAAVFLAVPASLLWPDAGYRLLGVALVGVTGWLLRHDVAGKTVRGSGLPRFSAVCLLSGYAWLLVAGGVWIVAGPVRSGPAYDASAHAIFLGFVISMIMAHAPIILPAVLRRPLPYRPIMYAPAVLLHASLLLRIVVGDGADLVWAVQAGGVLNAVAVLGFAVIAVASVIVGAPKRPAPVTRAATA</sequence>
<dbReference type="Proteomes" id="UP001479933">
    <property type="component" value="Chromosome"/>
</dbReference>
<keyword evidence="1" id="KW-0472">Membrane</keyword>
<feature type="transmembrane region" description="Helical" evidence="1">
    <location>
        <begin position="85"/>
        <end position="103"/>
    </location>
</feature>
<feature type="transmembrane region" description="Helical" evidence="1">
    <location>
        <begin position="162"/>
        <end position="180"/>
    </location>
</feature>